<evidence type="ECO:0000313" key="13">
    <source>
        <dbReference type="EMBL" id="KAJ1912929.1"/>
    </source>
</evidence>
<dbReference type="PANTHER" id="PTHR43690:SF18">
    <property type="entry name" value="INSULIN-DEGRADING ENZYME-RELATED"/>
    <property type="match status" value="1"/>
</dbReference>
<dbReference type="Pfam" id="PF16187">
    <property type="entry name" value="Peptidase_M16_M"/>
    <property type="match status" value="1"/>
</dbReference>
<comment type="similarity">
    <text evidence="2">Belongs to the peptidase M16 family.</text>
</comment>
<dbReference type="GO" id="GO:0043171">
    <property type="term" value="P:peptide catabolic process"/>
    <property type="evidence" value="ECO:0007669"/>
    <property type="project" value="TreeGrafter"/>
</dbReference>
<evidence type="ECO:0000256" key="5">
    <source>
        <dbReference type="ARBA" id="ARBA00022801"/>
    </source>
</evidence>
<comment type="caution">
    <text evidence="13">The sequence shown here is derived from an EMBL/GenBank/DDBJ whole genome shotgun (WGS) entry which is preliminary data.</text>
</comment>
<feature type="region of interest" description="Disordered" evidence="8">
    <location>
        <begin position="54"/>
        <end position="81"/>
    </location>
</feature>
<keyword evidence="4" id="KW-0479">Metal-binding</keyword>
<dbReference type="GO" id="GO:0051603">
    <property type="term" value="P:proteolysis involved in protein catabolic process"/>
    <property type="evidence" value="ECO:0007669"/>
    <property type="project" value="TreeGrafter"/>
</dbReference>
<dbReference type="InterPro" id="IPR007863">
    <property type="entry name" value="Peptidase_M16_C"/>
</dbReference>
<dbReference type="InterPro" id="IPR054734">
    <property type="entry name" value="PqqF-like_C_4"/>
</dbReference>
<dbReference type="Proteomes" id="UP001150538">
    <property type="component" value="Unassembled WGS sequence"/>
</dbReference>
<organism evidence="13 14">
    <name type="scientific">Mycoemilia scoparia</name>
    <dbReference type="NCBI Taxonomy" id="417184"/>
    <lineage>
        <taxon>Eukaryota</taxon>
        <taxon>Fungi</taxon>
        <taxon>Fungi incertae sedis</taxon>
        <taxon>Zoopagomycota</taxon>
        <taxon>Kickxellomycotina</taxon>
        <taxon>Kickxellomycetes</taxon>
        <taxon>Kickxellales</taxon>
        <taxon>Kickxellaceae</taxon>
        <taxon>Mycoemilia</taxon>
    </lineage>
</organism>
<evidence type="ECO:0000256" key="8">
    <source>
        <dbReference type="SAM" id="MobiDB-lite"/>
    </source>
</evidence>
<reference evidence="13" key="1">
    <citation type="submission" date="2022-07" db="EMBL/GenBank/DDBJ databases">
        <title>Phylogenomic reconstructions and comparative analyses of Kickxellomycotina fungi.</title>
        <authorList>
            <person name="Reynolds N.K."/>
            <person name="Stajich J.E."/>
            <person name="Barry K."/>
            <person name="Grigoriev I.V."/>
            <person name="Crous P."/>
            <person name="Smith M.E."/>
        </authorList>
    </citation>
    <scope>NUCLEOTIDE SEQUENCE</scope>
    <source>
        <strain evidence="13">NBRC 100468</strain>
    </source>
</reference>
<dbReference type="GO" id="GO:0005739">
    <property type="term" value="C:mitochondrion"/>
    <property type="evidence" value="ECO:0007669"/>
    <property type="project" value="TreeGrafter"/>
</dbReference>
<proteinExistence type="inferred from homology"/>
<dbReference type="PANTHER" id="PTHR43690">
    <property type="entry name" value="NARDILYSIN"/>
    <property type="match status" value="1"/>
</dbReference>
<keyword evidence="14" id="KW-1185">Reference proteome</keyword>
<evidence type="ECO:0000256" key="7">
    <source>
        <dbReference type="ARBA" id="ARBA00023049"/>
    </source>
</evidence>
<evidence type="ECO:0000259" key="9">
    <source>
        <dbReference type="Pfam" id="PF00675"/>
    </source>
</evidence>
<dbReference type="GO" id="GO:0046872">
    <property type="term" value="F:metal ion binding"/>
    <property type="evidence" value="ECO:0007669"/>
    <property type="project" value="UniProtKB-KW"/>
</dbReference>
<evidence type="ECO:0000256" key="3">
    <source>
        <dbReference type="ARBA" id="ARBA00022670"/>
    </source>
</evidence>
<feature type="domain" description="Peptidase M16 middle/third" evidence="11">
    <location>
        <begin position="496"/>
        <end position="815"/>
    </location>
</feature>
<dbReference type="OrthoDB" id="952271at2759"/>
<dbReference type="Pfam" id="PF00675">
    <property type="entry name" value="Peptidase_M16"/>
    <property type="match status" value="1"/>
</dbReference>
<feature type="domain" description="Peptidase M16 C-terminal" evidence="10">
    <location>
        <begin position="301"/>
        <end position="483"/>
    </location>
</feature>
<dbReference type="InterPro" id="IPR001431">
    <property type="entry name" value="Pept_M16_Zn_BS"/>
</dbReference>
<evidence type="ECO:0000256" key="2">
    <source>
        <dbReference type="ARBA" id="ARBA00007261"/>
    </source>
</evidence>
<evidence type="ECO:0000259" key="12">
    <source>
        <dbReference type="Pfam" id="PF22456"/>
    </source>
</evidence>
<comment type="cofactor">
    <cofactor evidence="1">
        <name>Zn(2+)</name>
        <dbReference type="ChEBI" id="CHEBI:29105"/>
    </cofactor>
</comment>
<gene>
    <name evidence="13" type="primary">STE23_5</name>
    <name evidence="13" type="ORF">H4219_005414</name>
</gene>
<dbReference type="InterPro" id="IPR011249">
    <property type="entry name" value="Metalloenz_LuxS/M16"/>
</dbReference>
<dbReference type="GO" id="GO:0004222">
    <property type="term" value="F:metalloendopeptidase activity"/>
    <property type="evidence" value="ECO:0007669"/>
    <property type="project" value="UniProtKB-EC"/>
</dbReference>
<evidence type="ECO:0000256" key="4">
    <source>
        <dbReference type="ARBA" id="ARBA00022723"/>
    </source>
</evidence>
<dbReference type="EMBL" id="JANBPU010000300">
    <property type="protein sequence ID" value="KAJ1912929.1"/>
    <property type="molecule type" value="Genomic_DNA"/>
</dbReference>
<feature type="domain" description="Peptidase M16 N-terminal" evidence="9">
    <location>
        <begin position="139"/>
        <end position="274"/>
    </location>
</feature>
<dbReference type="SUPFAM" id="SSF63411">
    <property type="entry name" value="LuxS/MPP-like metallohydrolase"/>
    <property type="match status" value="4"/>
</dbReference>
<dbReference type="AlphaFoldDB" id="A0A9W7ZUP7"/>
<dbReference type="InterPro" id="IPR050626">
    <property type="entry name" value="Peptidase_M16"/>
</dbReference>
<name>A0A9W7ZUP7_9FUNG</name>
<dbReference type="Pfam" id="PF22456">
    <property type="entry name" value="PqqF-like_C_4"/>
    <property type="match status" value="1"/>
</dbReference>
<evidence type="ECO:0000259" key="10">
    <source>
        <dbReference type="Pfam" id="PF05193"/>
    </source>
</evidence>
<dbReference type="Pfam" id="PF05193">
    <property type="entry name" value="Peptidase_M16_C"/>
    <property type="match status" value="1"/>
</dbReference>
<evidence type="ECO:0000256" key="6">
    <source>
        <dbReference type="ARBA" id="ARBA00022833"/>
    </source>
</evidence>
<keyword evidence="3" id="KW-0645">Protease</keyword>
<keyword evidence="5 13" id="KW-0378">Hydrolase</keyword>
<dbReference type="EC" id="3.4.24.56" evidence="13"/>
<dbReference type="Gene3D" id="3.30.830.10">
    <property type="entry name" value="Metalloenzyme, LuxS/M16 peptidase-like"/>
    <property type="match status" value="4"/>
</dbReference>
<protein>
    <submittedName>
        <fullName evidence="13">Metalloprotease</fullName>
        <ecNumber evidence="13">3.4.24.56</ecNumber>
    </submittedName>
</protein>
<evidence type="ECO:0000256" key="1">
    <source>
        <dbReference type="ARBA" id="ARBA00001947"/>
    </source>
</evidence>
<accession>A0A9W7ZUP7</accession>
<evidence type="ECO:0000259" key="11">
    <source>
        <dbReference type="Pfam" id="PF16187"/>
    </source>
</evidence>
<dbReference type="InterPro" id="IPR011765">
    <property type="entry name" value="Pept_M16_N"/>
</dbReference>
<dbReference type="InterPro" id="IPR032632">
    <property type="entry name" value="Peptidase_M16_M"/>
</dbReference>
<feature type="domain" description="Coenzyme PQQ synthesis protein F-like C-terminal lobe" evidence="12">
    <location>
        <begin position="924"/>
        <end position="1023"/>
    </location>
</feature>
<dbReference type="PROSITE" id="PS00143">
    <property type="entry name" value="INSULINASE"/>
    <property type="match status" value="1"/>
</dbReference>
<dbReference type="GO" id="GO:0005829">
    <property type="term" value="C:cytosol"/>
    <property type="evidence" value="ECO:0007669"/>
    <property type="project" value="TreeGrafter"/>
</dbReference>
<dbReference type="FunFam" id="3.30.830.10:FF:000012">
    <property type="entry name" value="Protease 3"/>
    <property type="match status" value="1"/>
</dbReference>
<sequence length="1276" mass="145932">MSEPVAGPVVTGSPVIDKENRQDSFNVEVMMSNNILDPLALKKCLNADDTSLVTAKQPQASEDTLDDDYPAPRSPKDVKDPSKYRLRAFTATCVSSSSEPKGEPVTYHYYEYIGPKIRTMGQDDRQYRLIRLLNNMEVMIIKENEARQAGASLTVGVGGIHDLPTYAGIAHFCEHMLFLGSEKYPDEAGFRKHVYNYNGCTNASTNMIETNYHFMTSNDGFYKALDMFAQFFICPLFNEDCAEREVKAVDSEHKKNIPEDSRRLFQLHREFADPHHPLNGFFSGNYQTLYENAKSRGENLRQVLIKFYEKYYSADIMKLCIKSNKDLDEATWTAVRMFSAVKSKGNTIPRIVTRDGSGHTRPYRKERHMGKLVRYKTLSSTFMLCLLFPTDDHKLYYMTKPHYYISELITYCGQHSLQRYLLEKGLITHNIYTACAFPYMVGIGGVFRVTFMLTEAGYHRYQEVIEAFFSYVQMIKDAGVSESFYKEIAQSVENSFEYRPCKVSYHFLTYVTDRMRKAYLPADKMFSGVEICEKFSPKVISKVLSDINSENFFAFLGSSLDDESIEKGLKSHLHQHHQINSNDDGCDAAVASANTKCYYPLTEKHYGIQYGIQEMDSKFMNSLKTVQPQPEFQMPPKNNFVCYDLDTLPYPAKNDKPTFRPTLLIHNKFGEVWHRKDDAFLSPQGKLMVKFIIPSVVKDRQNLACLRIYTQLINDLLLQISNDAEVGGIRINVNILNDGLGLFLTGTTPKMLLVLESIIDKIKNFNPTQLSFNNATDAFERILKNHIHHRPDLQSGGILGYTSAKIFYNWKETLETLQKEIDFDTVIRNSQEWFKKFYVKVLAVGYFDEDDAIGAFNKVIDKLQPNPIDLESGEINPNPGLEPNLGQIIIQTRLENEELMNSAVVLDMYAKSISDPKSVGILNVLEKLISPKFFSSLRTSQTLGYMVSICRVETEKGLSCLRAKILGEGNPSYLRLRMLDYFKQFRANVLEPITAKELKSICRSLYSYLARPFTDVNEEFSHYSKWIQCSFYCFDHKSRMLEELKHMTKKDILEFWDKYFEPLSLSSSDGDDSEKRHLWIHLYSSRYRMPTLYERQIYPETILALYGCLEKENIIVSSDDGEGIDYSDISEIVSSIHSKYPGFVNQDPGRKGIDTSVEGCSIVDQFKSELLARVSKATTTIDSEELDKAFESKKAFPRIALLMAIENYIEPGQNICVEKSSSSQVVFATSDGNMILEDFKSYGQSLECTKLLVPQHSMVPKYAEANPDDDSCQNHL</sequence>
<keyword evidence="6" id="KW-0862">Zinc</keyword>
<evidence type="ECO:0000313" key="14">
    <source>
        <dbReference type="Proteomes" id="UP001150538"/>
    </source>
</evidence>
<keyword evidence="7 13" id="KW-0482">Metalloprotease</keyword>